<evidence type="ECO:0000256" key="2">
    <source>
        <dbReference type="ARBA" id="ARBA00022679"/>
    </source>
</evidence>
<keyword evidence="1 5" id="KW-0963">Cytoplasm</keyword>
<dbReference type="EC" id="2.4.99.17" evidence="5"/>
<dbReference type="InterPro" id="IPR003699">
    <property type="entry name" value="QueA"/>
</dbReference>
<keyword evidence="6" id="KW-0328">Glycosyltransferase</keyword>
<dbReference type="InterPro" id="IPR036100">
    <property type="entry name" value="QueA_sf"/>
</dbReference>
<comment type="similarity">
    <text evidence="5">Belongs to the QueA family.</text>
</comment>
<dbReference type="PANTHER" id="PTHR30307">
    <property type="entry name" value="S-ADENOSYLMETHIONINE:TRNA RIBOSYLTRANSFERASE-ISOMERASE"/>
    <property type="match status" value="1"/>
</dbReference>
<dbReference type="Gene3D" id="2.40.10.240">
    <property type="entry name" value="QueA-like"/>
    <property type="match status" value="1"/>
</dbReference>
<gene>
    <name evidence="5 6" type="primary">queA</name>
    <name evidence="6" type="ORF">MOX91_02595</name>
</gene>
<comment type="subcellular location">
    <subcellularLocation>
        <location evidence="5">Cytoplasm</location>
    </subcellularLocation>
</comment>
<dbReference type="PANTHER" id="PTHR30307:SF0">
    <property type="entry name" value="S-ADENOSYLMETHIONINE:TRNA RIBOSYLTRANSFERASE-ISOMERASE"/>
    <property type="match status" value="1"/>
</dbReference>
<evidence type="ECO:0000313" key="6">
    <source>
        <dbReference type="EMBL" id="MDX8415069.1"/>
    </source>
</evidence>
<reference evidence="6 7" key="1">
    <citation type="submission" date="2022-03" db="EMBL/GenBank/DDBJ databases">
        <title>Novel taxa within the pig intestine.</title>
        <authorList>
            <person name="Wylensek D."/>
            <person name="Bishof K."/>
            <person name="Afrizal A."/>
            <person name="Clavel T."/>
        </authorList>
    </citation>
    <scope>NUCLEOTIDE SEQUENCE [LARGE SCALE GENOMIC DNA]</scope>
    <source>
        <strain evidence="6 7">CLA-KB-P66</strain>
    </source>
</reference>
<accession>A0ABU4WET8</accession>
<keyword evidence="2 5" id="KW-0808">Transferase</keyword>
<comment type="function">
    <text evidence="5">Transfers and isomerizes the ribose moiety from AdoMet to the 7-aminomethyl group of 7-deazaguanine (preQ1-tRNA) to give epoxyqueuosine (oQ-tRNA).</text>
</comment>
<comment type="subunit">
    <text evidence="5">Monomer.</text>
</comment>
<evidence type="ECO:0000256" key="1">
    <source>
        <dbReference type="ARBA" id="ARBA00022490"/>
    </source>
</evidence>
<comment type="pathway">
    <text evidence="5">tRNA modification; tRNA-queuosine biosynthesis.</text>
</comment>
<dbReference type="InterPro" id="IPR042118">
    <property type="entry name" value="QueA_dom1"/>
</dbReference>
<proteinExistence type="inferred from homology"/>
<dbReference type="EMBL" id="JALBUT010000002">
    <property type="protein sequence ID" value="MDX8415069.1"/>
    <property type="molecule type" value="Genomic_DNA"/>
</dbReference>
<name>A0ABU4WET8_9BACT</name>
<evidence type="ECO:0000256" key="4">
    <source>
        <dbReference type="ARBA" id="ARBA00022785"/>
    </source>
</evidence>
<evidence type="ECO:0000256" key="5">
    <source>
        <dbReference type="HAMAP-Rule" id="MF_00113"/>
    </source>
</evidence>
<dbReference type="HAMAP" id="MF_00113">
    <property type="entry name" value="QueA"/>
    <property type="match status" value="1"/>
</dbReference>
<keyword evidence="7" id="KW-1185">Reference proteome</keyword>
<dbReference type="RefSeq" id="WP_370396514.1">
    <property type="nucleotide sequence ID" value="NZ_JALBUT010000002.1"/>
</dbReference>
<organism evidence="6 7">
    <name type="scientific">Intestinicryptomonas porci</name>
    <dbReference type="NCBI Taxonomy" id="2926320"/>
    <lineage>
        <taxon>Bacteria</taxon>
        <taxon>Pseudomonadati</taxon>
        <taxon>Verrucomicrobiota</taxon>
        <taxon>Opitutia</taxon>
        <taxon>Opitutales</taxon>
        <taxon>Intestinicryptomonaceae</taxon>
        <taxon>Intestinicryptomonas</taxon>
    </lineage>
</organism>
<dbReference type="NCBIfam" id="NF001140">
    <property type="entry name" value="PRK00147.1"/>
    <property type="match status" value="1"/>
</dbReference>
<dbReference type="InterPro" id="IPR042119">
    <property type="entry name" value="QueA_dom2"/>
</dbReference>
<dbReference type="NCBIfam" id="TIGR00113">
    <property type="entry name" value="queA"/>
    <property type="match status" value="1"/>
</dbReference>
<evidence type="ECO:0000256" key="3">
    <source>
        <dbReference type="ARBA" id="ARBA00022691"/>
    </source>
</evidence>
<dbReference type="GO" id="GO:0051075">
    <property type="term" value="F:S-adenosylmethionine:tRNA ribosyltransferase-isomerase activity"/>
    <property type="evidence" value="ECO:0007669"/>
    <property type="project" value="UniProtKB-EC"/>
</dbReference>
<protein>
    <recommendedName>
        <fullName evidence="5">S-adenosylmethionine:tRNA ribosyltransferase-isomerase</fullName>
        <ecNumber evidence="5">2.4.99.17</ecNumber>
    </recommendedName>
    <alternativeName>
        <fullName evidence="5">Queuosine biosynthesis protein QueA</fullName>
    </alternativeName>
</protein>
<evidence type="ECO:0000313" key="7">
    <source>
        <dbReference type="Proteomes" id="UP001275932"/>
    </source>
</evidence>
<comment type="caution">
    <text evidence="6">The sequence shown here is derived from an EMBL/GenBank/DDBJ whole genome shotgun (WGS) entry which is preliminary data.</text>
</comment>
<keyword evidence="3 5" id="KW-0949">S-adenosyl-L-methionine</keyword>
<sequence>MDASILDYNLPKERIAQLPAQKRDNSKLLVFRRETGEIEHRRFSELGEILPHSFSFVRNNAAVLKARIFATRKSGGFVECLLLSPVENNIWQAMLRPGKKLPVGASFFIDGIFKAKVLEKFNDGQAMVEFVENKFSNVVELCENIGAVPLPPYIERDQRAPDYDRKFDNERYETVYADPSRRVAAAAPTAGLHFTPELCSRLEKSGNTFYDITLHVGLGTFQPIKSERVEDHKMHSEIYEIPPETLRVLKGRKDFKTLMVGTTSLRASEDFCRKNPQVDLDKPYFGDASLFVYPPQEIISADALITNFHLPRSTLMCLVGAFLTPGKLGGIEKLKEIYKIAIENDYRFFSYGDAMLIL</sequence>
<keyword evidence="4 5" id="KW-0671">Queuosine biosynthesis</keyword>
<dbReference type="SUPFAM" id="SSF111337">
    <property type="entry name" value="QueA-like"/>
    <property type="match status" value="1"/>
</dbReference>
<dbReference type="Proteomes" id="UP001275932">
    <property type="component" value="Unassembled WGS sequence"/>
</dbReference>
<dbReference type="Gene3D" id="3.40.1780.10">
    <property type="entry name" value="QueA-like"/>
    <property type="match status" value="2"/>
</dbReference>
<dbReference type="Pfam" id="PF02547">
    <property type="entry name" value="Queuosine_synth"/>
    <property type="match status" value="1"/>
</dbReference>
<comment type="catalytic activity">
    <reaction evidence="5">
        <text>7-aminomethyl-7-carbaguanosine(34) in tRNA + S-adenosyl-L-methionine = epoxyqueuosine(34) in tRNA + adenine + L-methionine + 2 H(+)</text>
        <dbReference type="Rhea" id="RHEA:32155"/>
        <dbReference type="Rhea" id="RHEA-COMP:10342"/>
        <dbReference type="Rhea" id="RHEA-COMP:18582"/>
        <dbReference type="ChEBI" id="CHEBI:15378"/>
        <dbReference type="ChEBI" id="CHEBI:16708"/>
        <dbReference type="ChEBI" id="CHEBI:57844"/>
        <dbReference type="ChEBI" id="CHEBI:59789"/>
        <dbReference type="ChEBI" id="CHEBI:82833"/>
        <dbReference type="ChEBI" id="CHEBI:194443"/>
        <dbReference type="EC" id="2.4.99.17"/>
    </reaction>
</comment>